<keyword evidence="10" id="KW-0906">Nuclear pore complex</keyword>
<name>K3W7K9_GLOUD</name>
<keyword evidence="12" id="KW-0539">Nucleus</keyword>
<reference evidence="15" key="2">
    <citation type="submission" date="2010-04" db="EMBL/GenBank/DDBJ databases">
        <authorList>
            <person name="Buell R."/>
            <person name="Hamilton J."/>
            <person name="Hostetler J."/>
        </authorList>
    </citation>
    <scope>NUCLEOTIDE SEQUENCE [LARGE SCALE GENOMIC DNA]</scope>
    <source>
        <strain evidence="15">DAOM:BR144</strain>
    </source>
</reference>
<dbReference type="InterPro" id="IPR019049">
    <property type="entry name" value="Nucleoporin_prot_Ndc1/Nup"/>
</dbReference>
<keyword evidence="7" id="KW-0653">Protein transport</keyword>
<dbReference type="Proteomes" id="UP000019132">
    <property type="component" value="Unassembled WGS sequence"/>
</dbReference>
<feature type="transmembrane region" description="Helical" evidence="13">
    <location>
        <begin position="172"/>
        <end position="190"/>
    </location>
</feature>
<dbReference type="PANTHER" id="PTHR13269">
    <property type="entry name" value="NUCLEOPORIN NDC1"/>
    <property type="match status" value="1"/>
</dbReference>
<dbReference type="Pfam" id="PF09531">
    <property type="entry name" value="Ndc1_Nup"/>
    <property type="match status" value="1"/>
</dbReference>
<dbReference type="AlphaFoldDB" id="K3W7K9"/>
<evidence type="ECO:0000256" key="6">
    <source>
        <dbReference type="ARBA" id="ARBA00022816"/>
    </source>
</evidence>
<evidence type="ECO:0000256" key="12">
    <source>
        <dbReference type="ARBA" id="ARBA00023242"/>
    </source>
</evidence>
<dbReference type="EnsemblProtists" id="PYU1_T000950">
    <property type="protein sequence ID" value="PYU1_T000950"/>
    <property type="gene ID" value="PYU1_G000950"/>
</dbReference>
<sequence>MGFVHALEVLHALAYAHDFHTGVSTDALDALPFPHLQQRLQQTLRGVLLVAVLGITLPTLLLCVLPMVGSRYAFPGFVWFVLFTLVLVAAAMAQILVRYVMMPAPRPFLPDRGSIYGVVQTSLCVVFDIVARIYQEPQLLVLLTLCVFNSWLWKSCFYAITTGGDDSVGGYFSTFVWISGIVSFLSFMMLEKSIVDDPFVLDPRAALHNGLQRDFVRAVRRGVIVWSITRVLLVLSVSDESLFSLQFARAYFQITSSVVENFMWLGTASVFRILLFRGNHKALENAAANGSLWGSLDKSVQHDGVSIEDLFAGDLGVDAQANTPLNEQYVVALRHRVDRALAQISSRKVNGSSFALENVEALDTLFKYGNLMLVSKFSRSARKVVFSSEKRWNLLFQSATAVIDSFTLSLQLLNTIPERKNQGDEKLVASLEKSFLNLLKFVLSKAHVNPLLLLDEHPHLANVRISPSGFKNKIHYYFDSRAQLAVRRFLIEESRRCVFLRSRVVYASQELLCHLVSISRVEDSQGTVQHTVPAVLSSLVECRKALDSYLETCLKNGSATDIYVKEANTLAIGIDKGIYRITDAFYGELSSFSFSPEVKDALNAYVTFNA</sequence>
<dbReference type="InParanoid" id="K3W7K9"/>
<keyword evidence="11 13" id="KW-0472">Membrane</keyword>
<keyword evidence="9" id="KW-0811">Translocation</keyword>
<dbReference type="GO" id="GO:0031965">
    <property type="term" value="C:nuclear membrane"/>
    <property type="evidence" value="ECO:0007669"/>
    <property type="project" value="UniProtKB-SubCell"/>
</dbReference>
<reference evidence="15" key="1">
    <citation type="journal article" date="2010" name="Genome Biol.">
        <title>Genome sequence of the necrotrophic plant pathogen Pythium ultimum reveals original pathogenicity mechanisms and effector repertoire.</title>
        <authorList>
            <person name="Levesque C.A."/>
            <person name="Brouwer H."/>
            <person name="Cano L."/>
            <person name="Hamilton J.P."/>
            <person name="Holt C."/>
            <person name="Huitema E."/>
            <person name="Raffaele S."/>
            <person name="Robideau G.P."/>
            <person name="Thines M."/>
            <person name="Win J."/>
            <person name="Zerillo M.M."/>
            <person name="Beakes G.W."/>
            <person name="Boore J.L."/>
            <person name="Busam D."/>
            <person name="Dumas B."/>
            <person name="Ferriera S."/>
            <person name="Fuerstenberg S.I."/>
            <person name="Gachon C.M."/>
            <person name="Gaulin E."/>
            <person name="Govers F."/>
            <person name="Grenville-Briggs L."/>
            <person name="Horner N."/>
            <person name="Hostetler J."/>
            <person name="Jiang R.H."/>
            <person name="Johnson J."/>
            <person name="Krajaejun T."/>
            <person name="Lin H."/>
            <person name="Meijer H.J."/>
            <person name="Moore B."/>
            <person name="Morris P."/>
            <person name="Phuntmart V."/>
            <person name="Puiu D."/>
            <person name="Shetty J."/>
            <person name="Stajich J.E."/>
            <person name="Tripathy S."/>
            <person name="Wawra S."/>
            <person name="van West P."/>
            <person name="Whitty B.R."/>
            <person name="Coutinho P.M."/>
            <person name="Henrissat B."/>
            <person name="Martin F."/>
            <person name="Thomas P.D."/>
            <person name="Tyler B.M."/>
            <person name="De Vries R.P."/>
            <person name="Kamoun S."/>
            <person name="Yandell M."/>
            <person name="Tisserat N."/>
            <person name="Buell C.R."/>
        </authorList>
    </citation>
    <scope>NUCLEOTIDE SEQUENCE</scope>
    <source>
        <strain evidence="15">DAOM:BR144</strain>
    </source>
</reference>
<dbReference type="GO" id="GO:0006999">
    <property type="term" value="P:nuclear pore organization"/>
    <property type="evidence" value="ECO:0007669"/>
    <property type="project" value="TreeGrafter"/>
</dbReference>
<keyword evidence="6" id="KW-0509">mRNA transport</keyword>
<reference evidence="14" key="3">
    <citation type="submission" date="2015-02" db="UniProtKB">
        <authorList>
            <consortium name="EnsemblProtists"/>
        </authorList>
    </citation>
    <scope>IDENTIFICATION</scope>
    <source>
        <strain evidence="14">DAOM BR144</strain>
    </source>
</reference>
<keyword evidence="15" id="KW-1185">Reference proteome</keyword>
<evidence type="ECO:0000256" key="4">
    <source>
        <dbReference type="ARBA" id="ARBA00022448"/>
    </source>
</evidence>
<evidence type="ECO:0000256" key="10">
    <source>
        <dbReference type="ARBA" id="ARBA00023132"/>
    </source>
</evidence>
<dbReference type="EMBL" id="GL376620">
    <property type="status" value="NOT_ANNOTATED_CDS"/>
    <property type="molecule type" value="Genomic_DNA"/>
</dbReference>
<keyword evidence="5 13" id="KW-0812">Transmembrane</keyword>
<dbReference type="HOGENOM" id="CLU_458922_0_0_1"/>
<organism evidence="14 15">
    <name type="scientific">Globisporangium ultimum (strain ATCC 200006 / CBS 805.95 / DAOM BR144)</name>
    <name type="common">Pythium ultimum</name>
    <dbReference type="NCBI Taxonomy" id="431595"/>
    <lineage>
        <taxon>Eukaryota</taxon>
        <taxon>Sar</taxon>
        <taxon>Stramenopiles</taxon>
        <taxon>Oomycota</taxon>
        <taxon>Peronosporomycetes</taxon>
        <taxon>Pythiales</taxon>
        <taxon>Pythiaceae</taxon>
        <taxon>Globisporangium</taxon>
    </lineage>
</organism>
<evidence type="ECO:0000313" key="14">
    <source>
        <dbReference type="EnsemblProtists" id="PYU1_T000950"/>
    </source>
</evidence>
<evidence type="ECO:0000256" key="3">
    <source>
        <dbReference type="ARBA" id="ARBA00005760"/>
    </source>
</evidence>
<keyword evidence="4" id="KW-0813">Transport</keyword>
<dbReference type="OMA" id="HQYPHLA"/>
<evidence type="ECO:0000256" key="11">
    <source>
        <dbReference type="ARBA" id="ARBA00023136"/>
    </source>
</evidence>
<comment type="subcellular location">
    <subcellularLocation>
        <location evidence="1">Nucleus membrane</location>
        <topology evidence="1">Multi-pass membrane protein</topology>
    </subcellularLocation>
    <subcellularLocation>
        <location evidence="2">Nucleus</location>
        <location evidence="2">Nuclear pore complex</location>
    </subcellularLocation>
</comment>
<dbReference type="PANTHER" id="PTHR13269:SF6">
    <property type="entry name" value="NUCLEOPORIN NDC1"/>
    <property type="match status" value="1"/>
</dbReference>
<evidence type="ECO:0000256" key="9">
    <source>
        <dbReference type="ARBA" id="ARBA00023010"/>
    </source>
</evidence>
<dbReference type="GO" id="GO:0051028">
    <property type="term" value="P:mRNA transport"/>
    <property type="evidence" value="ECO:0007669"/>
    <property type="project" value="UniProtKB-KW"/>
</dbReference>
<evidence type="ECO:0000256" key="5">
    <source>
        <dbReference type="ARBA" id="ARBA00022692"/>
    </source>
</evidence>
<comment type="similarity">
    <text evidence="3">Belongs to the NDC1 family.</text>
</comment>
<evidence type="ECO:0000256" key="8">
    <source>
        <dbReference type="ARBA" id="ARBA00022989"/>
    </source>
</evidence>
<feature type="transmembrane region" description="Helical" evidence="13">
    <location>
        <begin position="139"/>
        <end position="160"/>
    </location>
</feature>
<feature type="transmembrane region" description="Helical" evidence="13">
    <location>
        <begin position="113"/>
        <end position="134"/>
    </location>
</feature>
<dbReference type="GO" id="GO:0070762">
    <property type="term" value="C:nuclear pore transmembrane ring"/>
    <property type="evidence" value="ECO:0007669"/>
    <property type="project" value="TreeGrafter"/>
</dbReference>
<evidence type="ECO:0000313" key="15">
    <source>
        <dbReference type="Proteomes" id="UP000019132"/>
    </source>
</evidence>
<dbReference type="GO" id="GO:0015031">
    <property type="term" value="P:protein transport"/>
    <property type="evidence" value="ECO:0007669"/>
    <property type="project" value="UniProtKB-KW"/>
</dbReference>
<keyword evidence="8 13" id="KW-1133">Transmembrane helix</keyword>
<dbReference type="GO" id="GO:0030674">
    <property type="term" value="F:protein-macromolecule adaptor activity"/>
    <property type="evidence" value="ECO:0007669"/>
    <property type="project" value="TreeGrafter"/>
</dbReference>
<dbReference type="eggNOG" id="ENOG502RF56">
    <property type="taxonomic scope" value="Eukaryota"/>
</dbReference>
<evidence type="ECO:0008006" key="16">
    <source>
        <dbReference type="Google" id="ProtNLM"/>
    </source>
</evidence>
<proteinExistence type="inferred from homology"/>
<protein>
    <recommendedName>
        <fullName evidence="16">Nucleoporin protein Ndc1-Nup</fullName>
    </recommendedName>
</protein>
<dbReference type="VEuPathDB" id="FungiDB:PYU1_G000950"/>
<feature type="transmembrane region" description="Helical" evidence="13">
    <location>
        <begin position="77"/>
        <end position="101"/>
    </location>
</feature>
<evidence type="ECO:0000256" key="1">
    <source>
        <dbReference type="ARBA" id="ARBA00004232"/>
    </source>
</evidence>
<evidence type="ECO:0000256" key="13">
    <source>
        <dbReference type="SAM" id="Phobius"/>
    </source>
</evidence>
<feature type="transmembrane region" description="Helical" evidence="13">
    <location>
        <begin position="46"/>
        <end position="65"/>
    </location>
</feature>
<accession>K3W7K9</accession>
<evidence type="ECO:0000256" key="7">
    <source>
        <dbReference type="ARBA" id="ARBA00022927"/>
    </source>
</evidence>
<evidence type="ECO:0000256" key="2">
    <source>
        <dbReference type="ARBA" id="ARBA00004567"/>
    </source>
</evidence>